<protein>
    <recommendedName>
        <fullName evidence="3">DUF2680 domain-containing protein</fullName>
    </recommendedName>
</protein>
<dbReference type="Proteomes" id="UP000178764">
    <property type="component" value="Unassembled WGS sequence"/>
</dbReference>
<reference evidence="1 2" key="1">
    <citation type="journal article" date="2016" name="Nat. Commun.">
        <title>Thousands of microbial genomes shed light on interconnected biogeochemical processes in an aquifer system.</title>
        <authorList>
            <person name="Anantharaman K."/>
            <person name="Brown C.T."/>
            <person name="Hug L.A."/>
            <person name="Sharon I."/>
            <person name="Castelle C.J."/>
            <person name="Probst A.J."/>
            <person name="Thomas B.C."/>
            <person name="Singh A."/>
            <person name="Wilkins M.J."/>
            <person name="Karaoz U."/>
            <person name="Brodie E.L."/>
            <person name="Williams K.H."/>
            <person name="Hubbard S.S."/>
            <person name="Banfield J.F."/>
        </authorList>
    </citation>
    <scope>NUCLEOTIDE SEQUENCE [LARGE SCALE GENOMIC DNA]</scope>
</reference>
<accession>A0A1F5DMN3</accession>
<dbReference type="AlphaFoldDB" id="A0A1F5DMN3"/>
<evidence type="ECO:0000313" key="1">
    <source>
        <dbReference type="EMBL" id="OGD56392.1"/>
    </source>
</evidence>
<organism evidence="1 2">
    <name type="scientific">Candidatus Berkelbacteria bacterium RBG_13_40_8</name>
    <dbReference type="NCBI Taxonomy" id="1797467"/>
    <lineage>
        <taxon>Bacteria</taxon>
        <taxon>Candidatus Berkelbacteria</taxon>
    </lineage>
</organism>
<evidence type="ECO:0008006" key="3">
    <source>
        <dbReference type="Google" id="ProtNLM"/>
    </source>
</evidence>
<proteinExistence type="predicted"/>
<evidence type="ECO:0000313" key="2">
    <source>
        <dbReference type="Proteomes" id="UP000178764"/>
    </source>
</evidence>
<dbReference type="EMBL" id="MEZT01000021">
    <property type="protein sequence ID" value="OGD56392.1"/>
    <property type="molecule type" value="Genomic_DNA"/>
</dbReference>
<gene>
    <name evidence="1" type="ORF">A2V71_04595</name>
</gene>
<sequence length="150" mass="16036">MLKAKILVPMIALGIIGTGAALWSTGVVKAQGNGNGDTMVTNLAQKLGIDESKVSTAMGEIRTEKRAEMLEKMKTKLEEAVKAGTITDVQKDAILAKQTEMQQKREQERNEYQTWLSDNDLEQNTLQDLGIGMGGMGGGGKGHGPGGMMD</sequence>
<comment type="caution">
    <text evidence="1">The sequence shown here is derived from an EMBL/GenBank/DDBJ whole genome shotgun (WGS) entry which is preliminary data.</text>
</comment>
<name>A0A1F5DMN3_9BACT</name>